<dbReference type="GO" id="GO:0005975">
    <property type="term" value="P:carbohydrate metabolic process"/>
    <property type="evidence" value="ECO:0007669"/>
    <property type="project" value="InterPro"/>
</dbReference>
<organism evidence="12 13">
    <name type="scientific">Pedobacter hiemivivus</name>
    <dbReference type="NCBI Taxonomy" id="2530454"/>
    <lineage>
        <taxon>Bacteria</taxon>
        <taxon>Pseudomonadati</taxon>
        <taxon>Bacteroidota</taxon>
        <taxon>Sphingobacteriia</taxon>
        <taxon>Sphingobacteriales</taxon>
        <taxon>Sphingobacteriaceae</taxon>
        <taxon>Pedobacter</taxon>
    </lineage>
</organism>
<dbReference type="PROSITE" id="PS00710">
    <property type="entry name" value="PGM_PMM"/>
    <property type="match status" value="1"/>
</dbReference>
<reference evidence="12 13" key="1">
    <citation type="submission" date="2019-04" db="EMBL/GenBank/DDBJ databases">
        <title>Pedobacter sp. RP-1-16 sp. nov., isolated from Arctic soil.</title>
        <authorList>
            <person name="Dahal R.H."/>
            <person name="Kim D.-U."/>
        </authorList>
    </citation>
    <scope>NUCLEOTIDE SEQUENCE [LARGE SCALE GENOMIC DNA]</scope>
    <source>
        <strain evidence="12 13">RP-1-16</strain>
    </source>
</reference>
<dbReference type="InterPro" id="IPR005843">
    <property type="entry name" value="A-D-PHexomutase_C"/>
</dbReference>
<evidence type="ECO:0000259" key="10">
    <source>
        <dbReference type="Pfam" id="PF02879"/>
    </source>
</evidence>
<evidence type="ECO:0000256" key="4">
    <source>
        <dbReference type="ARBA" id="ARBA00022723"/>
    </source>
</evidence>
<dbReference type="PANTHER" id="PTHR45745">
    <property type="entry name" value="PHOSPHOMANNOMUTASE 45A"/>
    <property type="match status" value="1"/>
</dbReference>
<evidence type="ECO:0000256" key="5">
    <source>
        <dbReference type="ARBA" id="ARBA00022842"/>
    </source>
</evidence>
<feature type="domain" description="Alpha-D-phosphohexomutase alpha/beta/alpha" evidence="11">
    <location>
        <begin position="324"/>
        <end position="445"/>
    </location>
</feature>
<dbReference type="GO" id="GO:0006166">
    <property type="term" value="P:purine ribonucleoside salvage"/>
    <property type="evidence" value="ECO:0007669"/>
    <property type="project" value="TreeGrafter"/>
</dbReference>
<proteinExistence type="inferred from homology"/>
<dbReference type="PRINTS" id="PR00509">
    <property type="entry name" value="PGMPMM"/>
</dbReference>
<dbReference type="InterPro" id="IPR036900">
    <property type="entry name" value="A-D-PHexomutase_C_sf"/>
</dbReference>
<dbReference type="EMBL" id="SWDX01000002">
    <property type="protein sequence ID" value="TKC64030.1"/>
    <property type="molecule type" value="Genomic_DNA"/>
</dbReference>
<evidence type="ECO:0000313" key="13">
    <source>
        <dbReference type="Proteomes" id="UP000309594"/>
    </source>
</evidence>
<dbReference type="SUPFAM" id="SSF55957">
    <property type="entry name" value="Phosphoglucomutase, C-terminal domain"/>
    <property type="match status" value="1"/>
</dbReference>
<comment type="similarity">
    <text evidence="2 7">Belongs to the phosphohexose mutase family.</text>
</comment>
<dbReference type="InterPro" id="IPR005846">
    <property type="entry name" value="A-D-PHexomutase_a/b/a-III"/>
</dbReference>
<dbReference type="AlphaFoldDB" id="A0A4U1GLY4"/>
<feature type="domain" description="Alpha-D-phosphohexomutase alpha/beta/alpha" evidence="10">
    <location>
        <begin position="210"/>
        <end position="315"/>
    </location>
</feature>
<dbReference type="Proteomes" id="UP000309594">
    <property type="component" value="Unassembled WGS sequence"/>
</dbReference>
<evidence type="ECO:0000256" key="3">
    <source>
        <dbReference type="ARBA" id="ARBA00022553"/>
    </source>
</evidence>
<keyword evidence="3" id="KW-0597">Phosphoprotein</keyword>
<name>A0A4U1GLY4_9SPHI</name>
<evidence type="ECO:0000256" key="7">
    <source>
        <dbReference type="RuleBase" id="RU004326"/>
    </source>
</evidence>
<evidence type="ECO:0000259" key="8">
    <source>
        <dbReference type="Pfam" id="PF00408"/>
    </source>
</evidence>
<dbReference type="RefSeq" id="WP_136879572.1">
    <property type="nucleotide sequence ID" value="NZ_SWDX01000002.1"/>
</dbReference>
<dbReference type="PANTHER" id="PTHR45745:SF1">
    <property type="entry name" value="PHOSPHOGLUCOMUTASE 2B-RELATED"/>
    <property type="match status" value="1"/>
</dbReference>
<dbReference type="Gene3D" id="3.40.120.10">
    <property type="entry name" value="Alpha-D-Glucose-1,6-Bisphosphate, subunit A, domain 3"/>
    <property type="match status" value="3"/>
</dbReference>
<dbReference type="SUPFAM" id="SSF53738">
    <property type="entry name" value="Phosphoglucomutase, first 3 domains"/>
    <property type="match status" value="3"/>
</dbReference>
<dbReference type="Pfam" id="PF02880">
    <property type="entry name" value="PGM_PMM_III"/>
    <property type="match status" value="1"/>
</dbReference>
<keyword evidence="4 7" id="KW-0479">Metal-binding</keyword>
<feature type="domain" description="Alpha-D-phosphohexomutase alpha/beta/alpha" evidence="9">
    <location>
        <begin position="48"/>
        <end position="186"/>
    </location>
</feature>
<keyword evidence="5 7" id="KW-0460">Magnesium</keyword>
<sequence>MQLEQATLSTINEWLNGNYDKNTKEEIQGLLDKEAYTELTDSFYRSLEFGTGGLRGIMGSGSNRINKYTIGTATQGLSNYLNNKYPGEKIKVAIAHDSRNNSDYFAKITADVFSANGIHVYFFSALRPTPELSFAIRHLGCKSGVMLTASHNPKEYNGYKAYGADGGQFTSPDDSMVMDEVAKIKSIDAVKFDRVDSNIELIGEEIDQLYLDKITALSVSPEAISRQKDLKIVYSPIHGTGITLVPKALEQFGFTNLTVVEEQSKPDGNFPTVIYPNPEEKDALTLALKKAQEIDADLVLATDPDADRVGIAVKNNDGEFVLLNGNQTGSLLINYLLTAWQEKGKLTGNEYIVKTIVTSNLIEAIAEAKNVTYYNTLTGFKWIGQIMTQLEGKKTFIGGGEESYGYLIGDLVRDKDAVISCAFIAEMTAFYKDKGSSLYNALLDMYVEYGLYKEELVSITKKGKTGAEDIKAMMEKFRNNPPATLGGSKIKTLKDYELGVQTDIISGVKTGLELPKSDVLQFITEDGSIVSARPSGTEPKIKFYCSVNAPLKDKAGFKETEAKLGEKIKAVMNDLEV</sequence>
<protein>
    <submittedName>
        <fullName evidence="12">Phospho-sugar mutase</fullName>
    </submittedName>
</protein>
<dbReference type="Pfam" id="PF02878">
    <property type="entry name" value="PGM_PMM_I"/>
    <property type="match status" value="1"/>
</dbReference>
<comment type="cofactor">
    <cofactor evidence="1">
        <name>Mg(2+)</name>
        <dbReference type="ChEBI" id="CHEBI:18420"/>
    </cofactor>
</comment>
<accession>A0A4U1GLY4</accession>
<dbReference type="InterPro" id="IPR016055">
    <property type="entry name" value="A-D-PHexomutase_a/b/a-I/II/III"/>
</dbReference>
<evidence type="ECO:0000259" key="11">
    <source>
        <dbReference type="Pfam" id="PF02880"/>
    </source>
</evidence>
<dbReference type="InterPro" id="IPR005841">
    <property type="entry name" value="Alpha-D-phosphohexomutase_SF"/>
</dbReference>
<dbReference type="Gene3D" id="3.30.310.50">
    <property type="entry name" value="Alpha-D-phosphohexomutase, C-terminal domain"/>
    <property type="match status" value="1"/>
</dbReference>
<dbReference type="GO" id="GO:0008973">
    <property type="term" value="F:phosphopentomutase activity"/>
    <property type="evidence" value="ECO:0007669"/>
    <property type="project" value="TreeGrafter"/>
</dbReference>
<evidence type="ECO:0000259" key="9">
    <source>
        <dbReference type="Pfam" id="PF02878"/>
    </source>
</evidence>
<evidence type="ECO:0000256" key="6">
    <source>
        <dbReference type="ARBA" id="ARBA00023235"/>
    </source>
</evidence>
<dbReference type="InterPro" id="IPR005845">
    <property type="entry name" value="A-D-PHexomutase_a/b/a-II"/>
</dbReference>
<dbReference type="Pfam" id="PF02879">
    <property type="entry name" value="PGM_PMM_II"/>
    <property type="match status" value="1"/>
</dbReference>
<dbReference type="GO" id="GO:0000287">
    <property type="term" value="F:magnesium ion binding"/>
    <property type="evidence" value="ECO:0007669"/>
    <property type="project" value="InterPro"/>
</dbReference>
<gene>
    <name evidence="12" type="ORF">FBD94_06735</name>
</gene>
<dbReference type="Pfam" id="PF00408">
    <property type="entry name" value="PGM_PMM_IV"/>
    <property type="match status" value="1"/>
</dbReference>
<dbReference type="InterPro" id="IPR016066">
    <property type="entry name" value="A-D-PHexomutase_CS"/>
</dbReference>
<keyword evidence="6" id="KW-0413">Isomerase</keyword>
<dbReference type="CDD" id="cd05799">
    <property type="entry name" value="PGM2"/>
    <property type="match status" value="1"/>
</dbReference>
<evidence type="ECO:0000313" key="12">
    <source>
        <dbReference type="EMBL" id="TKC64030.1"/>
    </source>
</evidence>
<feature type="domain" description="Alpha-D-phosphohexomutase C-terminal" evidence="8">
    <location>
        <begin position="516"/>
        <end position="545"/>
    </location>
</feature>
<comment type="caution">
    <text evidence="12">The sequence shown here is derived from an EMBL/GenBank/DDBJ whole genome shotgun (WGS) entry which is preliminary data.</text>
</comment>
<dbReference type="InterPro" id="IPR005844">
    <property type="entry name" value="A-D-PHexomutase_a/b/a-I"/>
</dbReference>
<evidence type="ECO:0000256" key="2">
    <source>
        <dbReference type="ARBA" id="ARBA00010231"/>
    </source>
</evidence>
<evidence type="ECO:0000256" key="1">
    <source>
        <dbReference type="ARBA" id="ARBA00001946"/>
    </source>
</evidence>